<dbReference type="SUPFAM" id="SSF47384">
    <property type="entry name" value="Homodimeric domain of signal transducing histidine kinase"/>
    <property type="match status" value="1"/>
</dbReference>
<dbReference type="CDD" id="cd00082">
    <property type="entry name" value="HisKA"/>
    <property type="match status" value="1"/>
</dbReference>
<evidence type="ECO:0000256" key="3">
    <source>
        <dbReference type="ARBA" id="ARBA00012438"/>
    </source>
</evidence>
<evidence type="ECO:0000256" key="11">
    <source>
        <dbReference type="SAM" id="Phobius"/>
    </source>
</evidence>
<feature type="transmembrane region" description="Helical" evidence="11">
    <location>
        <begin position="181"/>
        <end position="204"/>
    </location>
</feature>
<feature type="transmembrane region" description="Helical" evidence="11">
    <location>
        <begin position="12"/>
        <end position="36"/>
    </location>
</feature>
<evidence type="ECO:0000256" key="10">
    <source>
        <dbReference type="ARBA" id="ARBA00023136"/>
    </source>
</evidence>
<dbReference type="Pfam" id="PF02518">
    <property type="entry name" value="HATPase_c"/>
    <property type="match status" value="1"/>
</dbReference>
<evidence type="ECO:0000259" key="13">
    <source>
        <dbReference type="PROSITE" id="PS50885"/>
    </source>
</evidence>
<protein>
    <recommendedName>
        <fullName evidence="3">histidine kinase</fullName>
        <ecNumber evidence="3">2.7.13.3</ecNumber>
    </recommendedName>
</protein>
<dbReference type="PROSITE" id="PS50885">
    <property type="entry name" value="HAMP"/>
    <property type="match status" value="1"/>
</dbReference>
<keyword evidence="9" id="KW-0902">Two-component regulatory system</keyword>
<evidence type="ECO:0000256" key="9">
    <source>
        <dbReference type="ARBA" id="ARBA00023012"/>
    </source>
</evidence>
<keyword evidence="5" id="KW-0808">Transferase</keyword>
<name>A0A6N4R5D0_BLAVI</name>
<dbReference type="SUPFAM" id="SSF55874">
    <property type="entry name" value="ATPase domain of HSP90 chaperone/DNA topoisomerase II/histidine kinase"/>
    <property type="match status" value="1"/>
</dbReference>
<reference evidence="14 15" key="1">
    <citation type="journal article" date="2017" name="Nat. Commun.">
        <title>In situ click chemistry generation of cyclooxygenase-2 inhibitors.</title>
        <authorList>
            <person name="Bhardwaj A."/>
            <person name="Kaur J."/>
            <person name="Wuest M."/>
            <person name="Wuest F."/>
        </authorList>
    </citation>
    <scope>NUCLEOTIDE SEQUENCE [LARGE SCALE GENOMIC DNA]</scope>
    <source>
        <strain evidence="14">S2_018_000_R2_106</strain>
    </source>
</reference>
<feature type="domain" description="HAMP" evidence="13">
    <location>
        <begin position="205"/>
        <end position="261"/>
    </location>
</feature>
<dbReference type="EMBL" id="VAFM01000001">
    <property type="protein sequence ID" value="TKW61886.1"/>
    <property type="molecule type" value="Genomic_DNA"/>
</dbReference>
<feature type="domain" description="Histidine kinase" evidence="12">
    <location>
        <begin position="269"/>
        <end position="478"/>
    </location>
</feature>
<proteinExistence type="predicted"/>
<dbReference type="PROSITE" id="PS50109">
    <property type="entry name" value="HIS_KIN"/>
    <property type="match status" value="1"/>
</dbReference>
<keyword evidence="4" id="KW-0597">Phosphoprotein</keyword>
<dbReference type="GO" id="GO:0016020">
    <property type="term" value="C:membrane"/>
    <property type="evidence" value="ECO:0007669"/>
    <property type="project" value="UniProtKB-SubCell"/>
</dbReference>
<keyword evidence="6 11" id="KW-0812">Transmembrane</keyword>
<dbReference type="AlphaFoldDB" id="A0A6N4R5D0"/>
<evidence type="ECO:0000256" key="6">
    <source>
        <dbReference type="ARBA" id="ARBA00022692"/>
    </source>
</evidence>
<evidence type="ECO:0000256" key="1">
    <source>
        <dbReference type="ARBA" id="ARBA00000085"/>
    </source>
</evidence>
<dbReference type="PANTHER" id="PTHR45436">
    <property type="entry name" value="SENSOR HISTIDINE KINASE YKOH"/>
    <property type="match status" value="1"/>
</dbReference>
<dbReference type="Gene3D" id="1.10.287.130">
    <property type="match status" value="1"/>
</dbReference>
<keyword evidence="10 11" id="KW-0472">Membrane</keyword>
<sequence length="478" mass="51983">MELRIVSTTGNSLLSGLVLRFALVLAVVMGIVFWQIERTLDATGDMAQDELLRRQAAEIVNSLSIDTNRKTGDITRMRVNLTPQSAAAYLERTQGYVYYIQDEAGKMLVQSDPMAAVWVQPALTARPSVPTLLDTEARDGESSALYLLVQPVILPNGPIYVIVGQYRTIDDVLLQSAKSGLLPGLLMVLGPLCLLALVAAVALMRQSLRPVRTLAKAMSRVGREVRLGHEAKVELENVPSEVKPVVHAFNEVLAEFAKSLSAQQALTADTAHQLKTPLAVMQARLEQLDDFKGRKELERDVLRMNRLVRQLLHYAVLAQHPATLQAGDLGEDVRELTASMVPLARQAGVDLRFEAPDEKVMIQMDPLQLAEAVGNLIENAIRHSPKGDKKLSVVDVEVLEDGTVEVRDRGPGIPITDQAMVFTRFWQGPTNQSGESAHGGAGLGLAIVAEIMRQHGGSASVSSREGGGSVFTLEFVKA</sequence>
<comment type="caution">
    <text evidence="14">The sequence shown here is derived from an EMBL/GenBank/DDBJ whole genome shotgun (WGS) entry which is preliminary data.</text>
</comment>
<evidence type="ECO:0000259" key="12">
    <source>
        <dbReference type="PROSITE" id="PS50109"/>
    </source>
</evidence>
<dbReference type="InterPro" id="IPR003661">
    <property type="entry name" value="HisK_dim/P_dom"/>
</dbReference>
<evidence type="ECO:0000313" key="15">
    <source>
        <dbReference type="Proteomes" id="UP000320948"/>
    </source>
</evidence>
<organism evidence="14 15">
    <name type="scientific">Blastochloris viridis</name>
    <name type="common">Rhodopseudomonas viridis</name>
    <dbReference type="NCBI Taxonomy" id="1079"/>
    <lineage>
        <taxon>Bacteria</taxon>
        <taxon>Pseudomonadati</taxon>
        <taxon>Pseudomonadota</taxon>
        <taxon>Alphaproteobacteria</taxon>
        <taxon>Hyphomicrobiales</taxon>
        <taxon>Blastochloridaceae</taxon>
        <taxon>Blastochloris</taxon>
    </lineage>
</organism>
<dbReference type="InterPro" id="IPR036890">
    <property type="entry name" value="HATPase_C_sf"/>
</dbReference>
<dbReference type="Pfam" id="PF00512">
    <property type="entry name" value="HisKA"/>
    <property type="match status" value="1"/>
</dbReference>
<evidence type="ECO:0000313" key="14">
    <source>
        <dbReference type="EMBL" id="TKW61886.1"/>
    </source>
</evidence>
<dbReference type="Gene3D" id="3.30.565.10">
    <property type="entry name" value="Histidine kinase-like ATPase, C-terminal domain"/>
    <property type="match status" value="1"/>
</dbReference>
<dbReference type="Proteomes" id="UP000320948">
    <property type="component" value="Unassembled WGS sequence"/>
</dbReference>
<dbReference type="PRINTS" id="PR00344">
    <property type="entry name" value="BCTRLSENSOR"/>
</dbReference>
<dbReference type="SMART" id="SM00388">
    <property type="entry name" value="HisKA"/>
    <property type="match status" value="1"/>
</dbReference>
<dbReference type="PANTHER" id="PTHR45436:SF5">
    <property type="entry name" value="SENSOR HISTIDINE KINASE TRCS"/>
    <property type="match status" value="1"/>
</dbReference>
<evidence type="ECO:0000256" key="2">
    <source>
        <dbReference type="ARBA" id="ARBA00004370"/>
    </source>
</evidence>
<dbReference type="GO" id="GO:0000155">
    <property type="term" value="F:phosphorelay sensor kinase activity"/>
    <property type="evidence" value="ECO:0007669"/>
    <property type="project" value="InterPro"/>
</dbReference>
<dbReference type="InterPro" id="IPR005467">
    <property type="entry name" value="His_kinase_dom"/>
</dbReference>
<accession>A0A6N4R5D0</accession>
<dbReference type="SMART" id="SM00387">
    <property type="entry name" value="HATPase_c"/>
    <property type="match status" value="1"/>
</dbReference>
<dbReference type="InterPro" id="IPR036097">
    <property type="entry name" value="HisK_dim/P_sf"/>
</dbReference>
<keyword evidence="8 11" id="KW-1133">Transmembrane helix</keyword>
<keyword evidence="7 14" id="KW-0418">Kinase</keyword>
<evidence type="ECO:0000256" key="8">
    <source>
        <dbReference type="ARBA" id="ARBA00022989"/>
    </source>
</evidence>
<comment type="catalytic activity">
    <reaction evidence="1">
        <text>ATP + protein L-histidine = ADP + protein N-phospho-L-histidine.</text>
        <dbReference type="EC" id="2.7.13.3"/>
    </reaction>
</comment>
<evidence type="ECO:0000256" key="7">
    <source>
        <dbReference type="ARBA" id="ARBA00022777"/>
    </source>
</evidence>
<dbReference type="CDD" id="cd00075">
    <property type="entry name" value="HATPase"/>
    <property type="match status" value="1"/>
</dbReference>
<gene>
    <name evidence="14" type="ORF">DI628_04505</name>
</gene>
<dbReference type="InterPro" id="IPR003660">
    <property type="entry name" value="HAMP_dom"/>
</dbReference>
<dbReference type="InterPro" id="IPR050428">
    <property type="entry name" value="TCS_sensor_his_kinase"/>
</dbReference>
<comment type="subcellular location">
    <subcellularLocation>
        <location evidence="2">Membrane</location>
    </subcellularLocation>
</comment>
<dbReference type="InterPro" id="IPR003594">
    <property type="entry name" value="HATPase_dom"/>
</dbReference>
<dbReference type="InterPro" id="IPR004358">
    <property type="entry name" value="Sig_transdc_His_kin-like_C"/>
</dbReference>
<evidence type="ECO:0000256" key="4">
    <source>
        <dbReference type="ARBA" id="ARBA00022553"/>
    </source>
</evidence>
<evidence type="ECO:0000256" key="5">
    <source>
        <dbReference type="ARBA" id="ARBA00022679"/>
    </source>
</evidence>
<dbReference type="EC" id="2.7.13.3" evidence="3"/>